<sequence>MSATMFPATLALSPAGYHRRIEAARRRATDARHKADRRPTPENLDRAAELEAGLHRMETEAHA</sequence>
<keyword evidence="3" id="KW-1185">Reference proteome</keyword>
<evidence type="ECO:0000313" key="3">
    <source>
        <dbReference type="Proteomes" id="UP000325735"/>
    </source>
</evidence>
<gene>
    <name evidence="2" type="primary">67</name>
    <name evidence="2" type="ORF">PBI_TRIPLEJ_67</name>
</gene>
<reference evidence="2 3" key="1">
    <citation type="submission" date="2019-07" db="EMBL/GenBank/DDBJ databases">
        <authorList>
            <person name="Stoner T.H."/>
            <person name="Garlena R.A."/>
            <person name="Russell D.A."/>
            <person name="Pope W.H."/>
            <person name="Jacobs-Sera D."/>
            <person name="Hatfull G.F."/>
        </authorList>
    </citation>
    <scope>NUCLEOTIDE SEQUENCE [LARGE SCALE GENOMIC DNA]</scope>
</reference>
<proteinExistence type="predicted"/>
<name>A0A5J6TFH9_9CAUD</name>
<dbReference type="KEGG" id="vg:55813830"/>
<organism evidence="2 3">
    <name type="scientific">Arthrobacter phage TripleJ</name>
    <dbReference type="NCBI Taxonomy" id="2599838"/>
    <lineage>
        <taxon>Viruses</taxon>
        <taxon>Duplodnaviria</taxon>
        <taxon>Heunggongvirae</taxon>
        <taxon>Uroviricota</taxon>
        <taxon>Caudoviricetes</taxon>
        <taxon>Triplejayvirus</taxon>
        <taxon>Triplejayvirus tripleJ</taxon>
    </lineage>
</organism>
<evidence type="ECO:0000256" key="1">
    <source>
        <dbReference type="SAM" id="MobiDB-lite"/>
    </source>
</evidence>
<dbReference type="RefSeq" id="YP_009884470.1">
    <property type="nucleotide sequence ID" value="NC_049470.1"/>
</dbReference>
<evidence type="ECO:0000313" key="2">
    <source>
        <dbReference type="EMBL" id="QFG09611.1"/>
    </source>
</evidence>
<dbReference type="Proteomes" id="UP000325735">
    <property type="component" value="Segment"/>
</dbReference>
<accession>A0A5J6TFH9</accession>
<feature type="region of interest" description="Disordered" evidence="1">
    <location>
        <begin position="24"/>
        <end position="44"/>
    </location>
</feature>
<protein>
    <submittedName>
        <fullName evidence="2">Uncharacterized protein</fullName>
    </submittedName>
</protein>
<dbReference type="GeneID" id="55813830"/>
<dbReference type="EMBL" id="MN234178">
    <property type="protein sequence ID" value="QFG09611.1"/>
    <property type="molecule type" value="Genomic_DNA"/>
</dbReference>